<name>A0A3N4KTQ6_9PEZI</name>
<sequence length="879" mass="98927">MCRRHDLDASGSTINQGREVLPDNVKPTNYALELEPDLEKFTFEGTVAIALDVVKDSTTVAVNDVDIEIQSAKLEYNGQEYTPVNVEHTDDIQTTTWTFKDVIPAGTTATLTIKYTGILNNNMAGFYRSSYKDQDGSTKYMATTQMEPTDARRALPCFDQPDLKATWEVTLVADEKLTCLSNMDVKDTKSLGNGKKSVSFNKSPKMSTYLLAFIVGDFKYVENNDFRVPIRVYATPGNEHQGQFSADLAAKTLKFYEETFGSEYPLPKMDMVAIPDFSAGAMENWGLVTYRVVDLLYDEKTASLDRKQRIAEVVQHELAHQWFGNLVTMDFWEGLWLNEGFATWMSWYSSNVFYPQWKVWESYVTDSYAGALSLDGLRSSHPIEVPVKKVSEINQIFDSISYLKGSSILRMISVYLGEDVFLEGIRRYLKKHAYGNTHTGDLWAALSDASGKDVEKDMATWTKKTGYPVITVKENGNELHLTQNRYLRTADVKPEEDETLWPIFIGLRTKDGVDSKLTFNTRETTIKVPDTDFFKLNADQTGVYRTLYSPERLATLGKESKLLTVQDRAGLLGDAGALATSGYQKTSGLLDLLAGFKDETEYIVWSEIAARIGNIKAAWLFEPKDQNEGLKNFQRDLFSPLAHKVGWEFKSTDDDILQQLKALAFSQAGYSGDEKVVAAAKEMFKKFVEGELDAINPNIRGPVYNIVLQYGENNGEKEWDQVFDAYKNGRTSDERNVALRCLGRSENPANIKKSLEIAINGEVKEQDIYQPIGGLRSHVAGTEALWEWTQQNWDLLVKKLPPGLSMLGSIVVTCTGGFTSDKAIEDINEFFKNKSLTGFDMSLAQSLDGIRAKASWVKRDAEDVKAWLKKNKYYSAEKL</sequence>
<feature type="binding site" evidence="9">
    <location>
        <position position="339"/>
    </location>
    <ligand>
        <name>Zn(2+)</name>
        <dbReference type="ChEBI" id="CHEBI:29105"/>
        <note>catalytic</note>
    </ligand>
</feature>
<dbReference type="Pfam" id="PF17900">
    <property type="entry name" value="Peptidase_M1_N"/>
    <property type="match status" value="1"/>
</dbReference>
<gene>
    <name evidence="15" type="ORF">P167DRAFT_553408</name>
</gene>
<proteinExistence type="inferred from homology"/>
<evidence type="ECO:0000256" key="6">
    <source>
        <dbReference type="ARBA" id="ARBA00022833"/>
    </source>
</evidence>
<keyword evidence="3 11" id="KW-0645">Protease</keyword>
<feature type="binding site" evidence="9">
    <location>
        <position position="320"/>
    </location>
    <ligand>
        <name>Zn(2+)</name>
        <dbReference type="ChEBI" id="CHEBI:29105"/>
        <note>catalytic</note>
    </ligand>
</feature>
<dbReference type="InterPro" id="IPR034016">
    <property type="entry name" value="M1_APN-typ"/>
</dbReference>
<dbReference type="FunFam" id="1.25.50.20:FF:000002">
    <property type="entry name" value="Aminopeptidase"/>
    <property type="match status" value="1"/>
</dbReference>
<keyword evidence="7 11" id="KW-0482">Metalloprotease</keyword>
<organism evidence="15 16">
    <name type="scientific">Morchella conica CCBAS932</name>
    <dbReference type="NCBI Taxonomy" id="1392247"/>
    <lineage>
        <taxon>Eukaryota</taxon>
        <taxon>Fungi</taxon>
        <taxon>Dikarya</taxon>
        <taxon>Ascomycota</taxon>
        <taxon>Pezizomycotina</taxon>
        <taxon>Pezizomycetes</taxon>
        <taxon>Pezizales</taxon>
        <taxon>Morchellaceae</taxon>
        <taxon>Morchella</taxon>
    </lineage>
</organism>
<keyword evidence="4 9" id="KW-0479">Metal-binding</keyword>
<keyword evidence="2 11" id="KW-0031">Aminopeptidase</keyword>
<dbReference type="GO" id="GO:0006508">
    <property type="term" value="P:proteolysis"/>
    <property type="evidence" value="ECO:0007669"/>
    <property type="project" value="UniProtKB-KW"/>
</dbReference>
<dbReference type="Proteomes" id="UP000277580">
    <property type="component" value="Unassembled WGS sequence"/>
</dbReference>
<comment type="similarity">
    <text evidence="1 11">Belongs to the peptidase M1 family.</text>
</comment>
<dbReference type="InterPro" id="IPR045357">
    <property type="entry name" value="Aminopeptidase_N-like_N"/>
</dbReference>
<feature type="domain" description="Peptidase M1 membrane alanine aminopeptidase" evidence="12">
    <location>
        <begin position="244"/>
        <end position="461"/>
    </location>
</feature>
<dbReference type="FunCoup" id="A0A3N4KTQ6">
    <property type="interactions" value="1003"/>
</dbReference>
<evidence type="ECO:0000256" key="7">
    <source>
        <dbReference type="ARBA" id="ARBA00023049"/>
    </source>
</evidence>
<protein>
    <recommendedName>
        <fullName evidence="11">Aminopeptidase</fullName>
        <ecNumber evidence="11">3.4.11.-</ecNumber>
    </recommendedName>
</protein>
<dbReference type="InterPro" id="IPR050344">
    <property type="entry name" value="Peptidase_M1_aminopeptidases"/>
</dbReference>
<dbReference type="GO" id="GO:0016020">
    <property type="term" value="C:membrane"/>
    <property type="evidence" value="ECO:0007669"/>
    <property type="project" value="TreeGrafter"/>
</dbReference>
<evidence type="ECO:0000259" key="13">
    <source>
        <dbReference type="Pfam" id="PF11838"/>
    </source>
</evidence>
<keyword evidence="5 11" id="KW-0378">Hydrolase</keyword>
<evidence type="ECO:0000256" key="11">
    <source>
        <dbReference type="RuleBase" id="RU364040"/>
    </source>
</evidence>
<dbReference type="EC" id="3.4.11.-" evidence="11"/>
<dbReference type="SUPFAM" id="SSF63737">
    <property type="entry name" value="Leukotriene A4 hydrolase N-terminal domain"/>
    <property type="match status" value="1"/>
</dbReference>
<reference evidence="15 16" key="1">
    <citation type="journal article" date="2018" name="Nat. Ecol. Evol.">
        <title>Pezizomycetes genomes reveal the molecular basis of ectomycorrhizal truffle lifestyle.</title>
        <authorList>
            <person name="Murat C."/>
            <person name="Payen T."/>
            <person name="Noel B."/>
            <person name="Kuo A."/>
            <person name="Morin E."/>
            <person name="Chen J."/>
            <person name="Kohler A."/>
            <person name="Krizsan K."/>
            <person name="Balestrini R."/>
            <person name="Da Silva C."/>
            <person name="Montanini B."/>
            <person name="Hainaut M."/>
            <person name="Levati E."/>
            <person name="Barry K.W."/>
            <person name="Belfiori B."/>
            <person name="Cichocki N."/>
            <person name="Clum A."/>
            <person name="Dockter R.B."/>
            <person name="Fauchery L."/>
            <person name="Guy J."/>
            <person name="Iotti M."/>
            <person name="Le Tacon F."/>
            <person name="Lindquist E.A."/>
            <person name="Lipzen A."/>
            <person name="Malagnac F."/>
            <person name="Mello A."/>
            <person name="Molinier V."/>
            <person name="Miyauchi S."/>
            <person name="Poulain J."/>
            <person name="Riccioni C."/>
            <person name="Rubini A."/>
            <person name="Sitrit Y."/>
            <person name="Splivallo R."/>
            <person name="Traeger S."/>
            <person name="Wang M."/>
            <person name="Zifcakova L."/>
            <person name="Wipf D."/>
            <person name="Zambonelli A."/>
            <person name="Paolocci F."/>
            <person name="Nowrousian M."/>
            <person name="Ottonello S."/>
            <person name="Baldrian P."/>
            <person name="Spatafora J.W."/>
            <person name="Henrissat B."/>
            <person name="Nagy L.G."/>
            <person name="Aury J.M."/>
            <person name="Wincker P."/>
            <person name="Grigoriev I.V."/>
            <person name="Bonfante P."/>
            <person name="Martin F.M."/>
        </authorList>
    </citation>
    <scope>NUCLEOTIDE SEQUENCE [LARGE SCALE GENOMIC DNA]</scope>
    <source>
        <strain evidence="15 16">CCBAS932</strain>
    </source>
</reference>
<feature type="binding site" evidence="9">
    <location>
        <position position="316"/>
    </location>
    <ligand>
        <name>Zn(2+)</name>
        <dbReference type="ChEBI" id="CHEBI:29105"/>
        <note>catalytic</note>
    </ligand>
</feature>
<dbReference type="GO" id="GO:0042277">
    <property type="term" value="F:peptide binding"/>
    <property type="evidence" value="ECO:0007669"/>
    <property type="project" value="TreeGrafter"/>
</dbReference>
<dbReference type="Gene3D" id="1.25.50.20">
    <property type="match status" value="1"/>
</dbReference>
<dbReference type="GO" id="GO:0008270">
    <property type="term" value="F:zinc ion binding"/>
    <property type="evidence" value="ECO:0007669"/>
    <property type="project" value="UniProtKB-UniRule"/>
</dbReference>
<dbReference type="PRINTS" id="PR00756">
    <property type="entry name" value="ALADIPTASE"/>
</dbReference>
<evidence type="ECO:0000256" key="2">
    <source>
        <dbReference type="ARBA" id="ARBA00022438"/>
    </source>
</evidence>
<dbReference type="PANTHER" id="PTHR11533:SF174">
    <property type="entry name" value="PUROMYCIN-SENSITIVE AMINOPEPTIDASE-RELATED"/>
    <property type="match status" value="1"/>
</dbReference>
<evidence type="ECO:0000256" key="3">
    <source>
        <dbReference type="ARBA" id="ARBA00022670"/>
    </source>
</evidence>
<feature type="active site" description="Proton acceptor" evidence="8">
    <location>
        <position position="317"/>
    </location>
</feature>
<evidence type="ECO:0000259" key="12">
    <source>
        <dbReference type="Pfam" id="PF01433"/>
    </source>
</evidence>
<dbReference type="InterPro" id="IPR024571">
    <property type="entry name" value="ERAP1-like_C_dom"/>
</dbReference>
<comment type="cofactor">
    <cofactor evidence="9 11">
        <name>Zn(2+)</name>
        <dbReference type="ChEBI" id="CHEBI:29105"/>
    </cofactor>
    <text evidence="9 11">Binds 1 zinc ion per subunit.</text>
</comment>
<dbReference type="PANTHER" id="PTHR11533">
    <property type="entry name" value="PROTEASE M1 ZINC METALLOPROTEASE"/>
    <property type="match status" value="1"/>
</dbReference>
<evidence type="ECO:0000259" key="14">
    <source>
        <dbReference type="Pfam" id="PF17900"/>
    </source>
</evidence>
<evidence type="ECO:0000256" key="4">
    <source>
        <dbReference type="ARBA" id="ARBA00022723"/>
    </source>
</evidence>
<accession>A0A3N4KTQ6</accession>
<keyword evidence="16" id="KW-1185">Reference proteome</keyword>
<dbReference type="InParanoid" id="A0A3N4KTQ6"/>
<dbReference type="InterPro" id="IPR042097">
    <property type="entry name" value="Aminopeptidase_N-like_N_sf"/>
</dbReference>
<evidence type="ECO:0000256" key="9">
    <source>
        <dbReference type="PIRSR" id="PIRSR634016-3"/>
    </source>
</evidence>
<feature type="site" description="Transition state stabilizer" evidence="10">
    <location>
        <position position="402"/>
    </location>
</feature>
<dbReference type="OrthoDB" id="10031169at2759"/>
<dbReference type="FunFam" id="1.10.390.10:FF:000001">
    <property type="entry name" value="Aminopeptidase"/>
    <property type="match status" value="1"/>
</dbReference>
<dbReference type="FunFam" id="2.60.40.1910:FF:000004">
    <property type="entry name" value="Aminopeptidase"/>
    <property type="match status" value="1"/>
</dbReference>
<evidence type="ECO:0000313" key="16">
    <source>
        <dbReference type="Proteomes" id="UP000277580"/>
    </source>
</evidence>
<dbReference type="InterPro" id="IPR014782">
    <property type="entry name" value="Peptidase_M1_dom"/>
</dbReference>
<dbReference type="GO" id="GO:0070006">
    <property type="term" value="F:metalloaminopeptidase activity"/>
    <property type="evidence" value="ECO:0007669"/>
    <property type="project" value="TreeGrafter"/>
</dbReference>
<dbReference type="AlphaFoldDB" id="A0A3N4KTQ6"/>
<feature type="domain" description="ERAP1-like C-terminal" evidence="13">
    <location>
        <begin position="533"/>
        <end position="852"/>
    </location>
</feature>
<dbReference type="GO" id="GO:0043171">
    <property type="term" value="P:peptide catabolic process"/>
    <property type="evidence" value="ECO:0007669"/>
    <property type="project" value="TreeGrafter"/>
</dbReference>
<dbReference type="Pfam" id="PF11838">
    <property type="entry name" value="ERAP1_C"/>
    <property type="match status" value="1"/>
</dbReference>
<dbReference type="InterPro" id="IPR027268">
    <property type="entry name" value="Peptidase_M4/M1_CTD_sf"/>
</dbReference>
<evidence type="ECO:0000313" key="15">
    <source>
        <dbReference type="EMBL" id="RPB12868.1"/>
    </source>
</evidence>
<feature type="domain" description="Aminopeptidase N-like N-terminal" evidence="14">
    <location>
        <begin position="26"/>
        <end position="210"/>
    </location>
</feature>
<dbReference type="SUPFAM" id="SSF55486">
    <property type="entry name" value="Metalloproteases ('zincins'), catalytic domain"/>
    <property type="match status" value="1"/>
</dbReference>
<keyword evidence="6 9" id="KW-0862">Zinc</keyword>
<dbReference type="Gene3D" id="2.60.40.1910">
    <property type="match status" value="1"/>
</dbReference>
<dbReference type="Gene3D" id="2.60.40.1730">
    <property type="entry name" value="tricorn interacting facor f3 domain"/>
    <property type="match status" value="1"/>
</dbReference>
<dbReference type="EMBL" id="ML119126">
    <property type="protein sequence ID" value="RPB12868.1"/>
    <property type="molecule type" value="Genomic_DNA"/>
</dbReference>
<evidence type="ECO:0000256" key="10">
    <source>
        <dbReference type="PIRSR" id="PIRSR634016-4"/>
    </source>
</evidence>
<evidence type="ECO:0000256" key="5">
    <source>
        <dbReference type="ARBA" id="ARBA00022801"/>
    </source>
</evidence>
<dbReference type="CDD" id="cd09601">
    <property type="entry name" value="M1_APN-Q_like"/>
    <property type="match status" value="1"/>
</dbReference>
<evidence type="ECO:0000256" key="1">
    <source>
        <dbReference type="ARBA" id="ARBA00010136"/>
    </source>
</evidence>
<evidence type="ECO:0000256" key="8">
    <source>
        <dbReference type="PIRSR" id="PIRSR634016-1"/>
    </source>
</evidence>
<dbReference type="FunFam" id="2.60.40.1730:FF:000002">
    <property type="entry name" value="Aminopeptidase"/>
    <property type="match status" value="1"/>
</dbReference>
<dbReference type="Pfam" id="PF01433">
    <property type="entry name" value="Peptidase_M1"/>
    <property type="match status" value="1"/>
</dbReference>
<dbReference type="GO" id="GO:0005737">
    <property type="term" value="C:cytoplasm"/>
    <property type="evidence" value="ECO:0007669"/>
    <property type="project" value="TreeGrafter"/>
</dbReference>
<dbReference type="Gene3D" id="1.10.390.10">
    <property type="entry name" value="Neutral Protease Domain 2"/>
    <property type="match status" value="1"/>
</dbReference>
<dbReference type="STRING" id="1392247.A0A3N4KTQ6"/>
<dbReference type="InterPro" id="IPR001930">
    <property type="entry name" value="Peptidase_M1"/>
</dbReference>